<dbReference type="AlphaFoldDB" id="A0A2G2Y9N8"/>
<evidence type="ECO:0000256" key="1">
    <source>
        <dbReference type="ARBA" id="ARBA00023027"/>
    </source>
</evidence>
<keyword evidence="1" id="KW-0520">NAD</keyword>
<gene>
    <name evidence="3" type="ORF">T459_30888</name>
</gene>
<evidence type="ECO:0000259" key="2">
    <source>
        <dbReference type="PROSITE" id="PS50104"/>
    </source>
</evidence>
<organism evidence="3 4">
    <name type="scientific">Capsicum annuum</name>
    <name type="common">Capsicum pepper</name>
    <dbReference type="NCBI Taxonomy" id="4072"/>
    <lineage>
        <taxon>Eukaryota</taxon>
        <taxon>Viridiplantae</taxon>
        <taxon>Streptophyta</taxon>
        <taxon>Embryophyta</taxon>
        <taxon>Tracheophyta</taxon>
        <taxon>Spermatophyta</taxon>
        <taxon>Magnoliopsida</taxon>
        <taxon>eudicotyledons</taxon>
        <taxon>Gunneridae</taxon>
        <taxon>Pentapetalae</taxon>
        <taxon>asterids</taxon>
        <taxon>lamiids</taxon>
        <taxon>Solanales</taxon>
        <taxon>Solanaceae</taxon>
        <taxon>Solanoideae</taxon>
        <taxon>Capsiceae</taxon>
        <taxon>Capsicum</taxon>
    </lineage>
</organism>
<dbReference type="EMBL" id="AYRZ02000012">
    <property type="protein sequence ID" value="PHT66463.1"/>
    <property type="molecule type" value="Genomic_DNA"/>
</dbReference>
<accession>A0A2G2Y9N8</accession>
<keyword evidence="4" id="KW-1185">Reference proteome</keyword>
<dbReference type="InterPro" id="IPR000157">
    <property type="entry name" value="TIR_dom"/>
</dbReference>
<reference evidence="3 4" key="2">
    <citation type="journal article" date="2017" name="Genome Biol.">
        <title>New reference genome sequences of hot pepper reveal the massive evolution of plant disease-resistance genes by retroduplication.</title>
        <authorList>
            <person name="Kim S."/>
            <person name="Park J."/>
            <person name="Yeom S.I."/>
            <person name="Kim Y.M."/>
            <person name="Seo E."/>
            <person name="Kim K.T."/>
            <person name="Kim M.S."/>
            <person name="Lee J.M."/>
            <person name="Cheong K."/>
            <person name="Shin H.S."/>
            <person name="Kim S.B."/>
            <person name="Han K."/>
            <person name="Lee J."/>
            <person name="Park M."/>
            <person name="Lee H.A."/>
            <person name="Lee H.Y."/>
            <person name="Lee Y."/>
            <person name="Oh S."/>
            <person name="Lee J.H."/>
            <person name="Choi E."/>
            <person name="Choi E."/>
            <person name="Lee S.E."/>
            <person name="Jeon J."/>
            <person name="Kim H."/>
            <person name="Choi G."/>
            <person name="Song H."/>
            <person name="Lee J."/>
            <person name="Lee S.C."/>
            <person name="Kwon J.K."/>
            <person name="Lee H.Y."/>
            <person name="Koo N."/>
            <person name="Hong Y."/>
            <person name="Kim R.W."/>
            <person name="Kang W.H."/>
            <person name="Huh J.H."/>
            <person name="Kang B.C."/>
            <person name="Yang T.J."/>
            <person name="Lee Y.H."/>
            <person name="Bennetzen J.L."/>
            <person name="Choi D."/>
        </authorList>
    </citation>
    <scope>NUCLEOTIDE SEQUENCE [LARGE SCALE GENOMIC DNA]</scope>
    <source>
        <strain evidence="4">cv. CM334</strain>
    </source>
</reference>
<sequence length="69" mass="7990">MALFLSFRGPDTHRNFVSHLYTALEQRGVNDFKDDERLETGKSIPNELLKAIEESRFAVVIFSKRYAVD</sequence>
<dbReference type="Gene3D" id="3.40.50.10140">
    <property type="entry name" value="Toll/interleukin-1 receptor homology (TIR) domain"/>
    <property type="match status" value="1"/>
</dbReference>
<dbReference type="PANTHER" id="PTHR32009:SF152">
    <property type="entry name" value="NEUTRAL_ALKALINE INVERTASE"/>
    <property type="match status" value="1"/>
</dbReference>
<name>A0A2G2Y9N8_CAPAN</name>
<evidence type="ECO:0000313" key="3">
    <source>
        <dbReference type="EMBL" id="PHT66463.1"/>
    </source>
</evidence>
<dbReference type="OMA" id="PILSECY"/>
<proteinExistence type="predicted"/>
<reference evidence="3 4" key="1">
    <citation type="journal article" date="2014" name="Nat. Genet.">
        <title>Genome sequence of the hot pepper provides insights into the evolution of pungency in Capsicum species.</title>
        <authorList>
            <person name="Kim S."/>
            <person name="Park M."/>
            <person name="Yeom S.I."/>
            <person name="Kim Y.M."/>
            <person name="Lee J.M."/>
            <person name="Lee H.A."/>
            <person name="Seo E."/>
            <person name="Choi J."/>
            <person name="Cheong K."/>
            <person name="Kim K.T."/>
            <person name="Jung K."/>
            <person name="Lee G.W."/>
            <person name="Oh S.K."/>
            <person name="Bae C."/>
            <person name="Kim S.B."/>
            <person name="Lee H.Y."/>
            <person name="Kim S.Y."/>
            <person name="Kim M.S."/>
            <person name="Kang B.C."/>
            <person name="Jo Y.D."/>
            <person name="Yang H.B."/>
            <person name="Jeong H.J."/>
            <person name="Kang W.H."/>
            <person name="Kwon J.K."/>
            <person name="Shin C."/>
            <person name="Lim J.Y."/>
            <person name="Park J.H."/>
            <person name="Huh J.H."/>
            <person name="Kim J.S."/>
            <person name="Kim B.D."/>
            <person name="Cohen O."/>
            <person name="Paran I."/>
            <person name="Suh M.C."/>
            <person name="Lee S.B."/>
            <person name="Kim Y.K."/>
            <person name="Shin Y."/>
            <person name="Noh S.J."/>
            <person name="Park J."/>
            <person name="Seo Y.S."/>
            <person name="Kwon S.Y."/>
            <person name="Kim H.A."/>
            <person name="Park J.M."/>
            <person name="Kim H.J."/>
            <person name="Choi S.B."/>
            <person name="Bosland P.W."/>
            <person name="Reeves G."/>
            <person name="Jo S.H."/>
            <person name="Lee B.W."/>
            <person name="Cho H.T."/>
            <person name="Choi H.S."/>
            <person name="Lee M.S."/>
            <person name="Yu Y."/>
            <person name="Do Choi Y."/>
            <person name="Park B.S."/>
            <person name="van Deynze A."/>
            <person name="Ashrafi H."/>
            <person name="Hill T."/>
            <person name="Kim W.T."/>
            <person name="Pai H.S."/>
            <person name="Ahn H.K."/>
            <person name="Yeam I."/>
            <person name="Giovannoni J.J."/>
            <person name="Rose J.K."/>
            <person name="Sorensen I."/>
            <person name="Lee S.J."/>
            <person name="Kim R.W."/>
            <person name="Choi I.Y."/>
            <person name="Choi B.S."/>
            <person name="Lim J.S."/>
            <person name="Lee Y.H."/>
            <person name="Choi D."/>
        </authorList>
    </citation>
    <scope>NUCLEOTIDE SEQUENCE [LARGE SCALE GENOMIC DNA]</scope>
    <source>
        <strain evidence="4">cv. CM334</strain>
    </source>
</reference>
<dbReference type="Proteomes" id="UP000222542">
    <property type="component" value="Unassembled WGS sequence"/>
</dbReference>
<evidence type="ECO:0000313" key="4">
    <source>
        <dbReference type="Proteomes" id="UP000222542"/>
    </source>
</evidence>
<dbReference type="Gramene" id="PHT66463">
    <property type="protein sequence ID" value="PHT66463"/>
    <property type="gene ID" value="T459_30888"/>
</dbReference>
<protein>
    <submittedName>
        <fullName evidence="3">Toll/interleukin-1 receptor-like protein</fullName>
    </submittedName>
</protein>
<dbReference type="GO" id="GO:0007165">
    <property type="term" value="P:signal transduction"/>
    <property type="evidence" value="ECO:0000318"/>
    <property type="project" value="GO_Central"/>
</dbReference>
<dbReference type="InterPro" id="IPR035897">
    <property type="entry name" value="Toll_tir_struct_dom_sf"/>
</dbReference>
<dbReference type="PROSITE" id="PS50104">
    <property type="entry name" value="TIR"/>
    <property type="match status" value="1"/>
</dbReference>
<feature type="domain" description="TIR" evidence="2">
    <location>
        <begin position="1"/>
        <end position="69"/>
    </location>
</feature>
<comment type="caution">
    <text evidence="3">The sequence shown here is derived from an EMBL/GenBank/DDBJ whole genome shotgun (WGS) entry which is preliminary data.</text>
</comment>
<dbReference type="PANTHER" id="PTHR32009">
    <property type="entry name" value="TMV RESISTANCE PROTEIN N-LIKE"/>
    <property type="match status" value="1"/>
</dbReference>
<dbReference type="Pfam" id="PF01582">
    <property type="entry name" value="TIR"/>
    <property type="match status" value="1"/>
</dbReference>
<dbReference type="GO" id="GO:0005634">
    <property type="term" value="C:nucleus"/>
    <property type="evidence" value="ECO:0000318"/>
    <property type="project" value="GO_Central"/>
</dbReference>
<dbReference type="SUPFAM" id="SSF52200">
    <property type="entry name" value="Toll/Interleukin receptor TIR domain"/>
    <property type="match status" value="1"/>
</dbReference>